<dbReference type="RefSeq" id="XP_003326595.2">
    <property type="nucleotide sequence ID" value="XM_003326547.2"/>
</dbReference>
<accession>E3KCM4</accession>
<dbReference type="PANTHER" id="PTHR40132:SF1">
    <property type="entry name" value="PRE-MRNA-SPLICING FACTOR 38B"/>
    <property type="match status" value="1"/>
</dbReference>
<dbReference type="KEGG" id="pgr:PGTG_07573"/>
<feature type="compositionally biased region" description="Basic and acidic residues" evidence="1">
    <location>
        <begin position="441"/>
        <end position="452"/>
    </location>
</feature>
<dbReference type="AlphaFoldDB" id="E3KCM4"/>
<feature type="region of interest" description="Disordered" evidence="1">
    <location>
        <begin position="1"/>
        <end position="26"/>
    </location>
</feature>
<keyword evidence="3" id="KW-1185">Reference proteome</keyword>
<feature type="region of interest" description="Disordered" evidence="1">
    <location>
        <begin position="298"/>
        <end position="485"/>
    </location>
</feature>
<feature type="compositionally biased region" description="Basic and acidic residues" evidence="1">
    <location>
        <begin position="187"/>
        <end position="210"/>
    </location>
</feature>
<feature type="compositionally biased region" description="Basic and acidic residues" evidence="1">
    <location>
        <begin position="78"/>
        <end position="110"/>
    </location>
</feature>
<feature type="compositionally biased region" description="Low complexity" evidence="1">
    <location>
        <begin position="424"/>
        <end position="436"/>
    </location>
</feature>
<protein>
    <submittedName>
        <fullName evidence="2">Uncharacterized protein</fullName>
    </submittedName>
</protein>
<organism evidence="2 3">
    <name type="scientific">Puccinia graminis f. sp. tritici (strain CRL 75-36-700-3 / race SCCL)</name>
    <name type="common">Black stem rust fungus</name>
    <dbReference type="NCBI Taxonomy" id="418459"/>
    <lineage>
        <taxon>Eukaryota</taxon>
        <taxon>Fungi</taxon>
        <taxon>Dikarya</taxon>
        <taxon>Basidiomycota</taxon>
        <taxon>Pucciniomycotina</taxon>
        <taxon>Pucciniomycetes</taxon>
        <taxon>Pucciniales</taxon>
        <taxon>Pucciniaceae</taxon>
        <taxon>Puccinia</taxon>
    </lineage>
</organism>
<evidence type="ECO:0000256" key="1">
    <source>
        <dbReference type="SAM" id="MobiDB-lite"/>
    </source>
</evidence>
<reference evidence="3" key="2">
    <citation type="journal article" date="2011" name="Proc. Natl. Acad. Sci. U.S.A.">
        <title>Obligate biotrophy features unraveled by the genomic analysis of rust fungi.</title>
        <authorList>
            <person name="Duplessis S."/>
            <person name="Cuomo C.A."/>
            <person name="Lin Y.-C."/>
            <person name="Aerts A."/>
            <person name="Tisserant E."/>
            <person name="Veneault-Fourrey C."/>
            <person name="Joly D.L."/>
            <person name="Hacquard S."/>
            <person name="Amselem J."/>
            <person name="Cantarel B.L."/>
            <person name="Chiu R."/>
            <person name="Coutinho P.M."/>
            <person name="Feau N."/>
            <person name="Field M."/>
            <person name="Frey P."/>
            <person name="Gelhaye E."/>
            <person name="Goldberg J."/>
            <person name="Grabherr M.G."/>
            <person name="Kodira C.D."/>
            <person name="Kohler A."/>
            <person name="Kuees U."/>
            <person name="Lindquist E.A."/>
            <person name="Lucas S.M."/>
            <person name="Mago R."/>
            <person name="Mauceli E."/>
            <person name="Morin E."/>
            <person name="Murat C."/>
            <person name="Pangilinan J.L."/>
            <person name="Park R."/>
            <person name="Pearson M."/>
            <person name="Quesneville H."/>
            <person name="Rouhier N."/>
            <person name="Sakthikumar S."/>
            <person name="Salamov A.A."/>
            <person name="Schmutz J."/>
            <person name="Selles B."/>
            <person name="Shapiro H."/>
            <person name="Tanguay P."/>
            <person name="Tuskan G.A."/>
            <person name="Henrissat B."/>
            <person name="Van de Peer Y."/>
            <person name="Rouze P."/>
            <person name="Ellis J.G."/>
            <person name="Dodds P.N."/>
            <person name="Schein J.E."/>
            <person name="Zhong S."/>
            <person name="Hamelin R.C."/>
            <person name="Grigoriev I.V."/>
            <person name="Szabo L.J."/>
            <person name="Martin F."/>
        </authorList>
    </citation>
    <scope>NUCLEOTIDE SEQUENCE [LARGE SCALE GENOMIC DNA]</scope>
    <source>
        <strain evidence="3">CRL 75-36-700-3 / race SCCL</strain>
    </source>
</reference>
<dbReference type="OrthoDB" id="2431475at2759"/>
<dbReference type="PANTHER" id="PTHR40132">
    <property type="entry name" value="PRE-MRNA-SPLICING FACTOR 38B"/>
    <property type="match status" value="1"/>
</dbReference>
<proteinExistence type="predicted"/>
<dbReference type="GeneID" id="10529548"/>
<name>E3KCM4_PUCGT</name>
<feature type="compositionally biased region" description="Basic and acidic residues" evidence="1">
    <location>
        <begin position="133"/>
        <end position="144"/>
    </location>
</feature>
<dbReference type="EMBL" id="DS178281">
    <property type="protein sequence ID" value="EFP82176.2"/>
    <property type="molecule type" value="Genomic_DNA"/>
</dbReference>
<evidence type="ECO:0000313" key="3">
    <source>
        <dbReference type="Proteomes" id="UP000008783"/>
    </source>
</evidence>
<dbReference type="InParanoid" id="E3KCM4"/>
<feature type="compositionally biased region" description="Basic and acidic residues" evidence="1">
    <location>
        <begin position="224"/>
        <end position="242"/>
    </location>
</feature>
<feature type="compositionally biased region" description="Polar residues" evidence="1">
    <location>
        <begin position="158"/>
        <end position="168"/>
    </location>
</feature>
<feature type="compositionally biased region" description="Basic residues" evidence="1">
    <location>
        <begin position="406"/>
        <end position="417"/>
    </location>
</feature>
<dbReference type="STRING" id="418459.E3KCM4"/>
<feature type="compositionally biased region" description="Acidic residues" evidence="1">
    <location>
        <begin position="351"/>
        <end position="363"/>
    </location>
</feature>
<feature type="compositionally biased region" description="Polar residues" evidence="1">
    <location>
        <begin position="211"/>
        <end position="220"/>
    </location>
</feature>
<gene>
    <name evidence="2" type="ORF">PGTG_07573</name>
</gene>
<feature type="compositionally biased region" description="Basic and acidic residues" evidence="1">
    <location>
        <begin position="1"/>
        <end position="11"/>
    </location>
</feature>
<feature type="compositionally biased region" description="Basic and acidic residues" evidence="1">
    <location>
        <begin position="335"/>
        <end position="350"/>
    </location>
</feature>
<reference key="1">
    <citation type="submission" date="2007-01" db="EMBL/GenBank/DDBJ databases">
        <title>The Genome Sequence of Puccinia graminis f. sp. tritici Strain CRL 75-36-700-3.</title>
        <authorList>
            <consortium name="The Broad Institute Genome Sequencing Platform"/>
            <person name="Birren B."/>
            <person name="Lander E."/>
            <person name="Galagan J."/>
            <person name="Nusbaum C."/>
            <person name="Devon K."/>
            <person name="Cuomo C."/>
            <person name="Jaffe D."/>
            <person name="Butler J."/>
            <person name="Alvarez P."/>
            <person name="Gnerre S."/>
            <person name="Grabherr M."/>
            <person name="Mauceli E."/>
            <person name="Brockman W."/>
            <person name="Young S."/>
            <person name="LaButti K."/>
            <person name="Sykes S."/>
            <person name="DeCaprio D."/>
            <person name="Crawford M."/>
            <person name="Koehrsen M."/>
            <person name="Engels R."/>
            <person name="Montgomery P."/>
            <person name="Pearson M."/>
            <person name="Howarth C."/>
            <person name="Larson L."/>
            <person name="White J."/>
            <person name="Zeng Q."/>
            <person name="Kodira C."/>
            <person name="Yandava C."/>
            <person name="Alvarado L."/>
            <person name="O'Leary S."/>
            <person name="Szabo L."/>
            <person name="Dean R."/>
            <person name="Schein J."/>
        </authorList>
    </citation>
    <scope>NUCLEOTIDE SEQUENCE</scope>
    <source>
        <strain>CRL 75-36-700-3</strain>
    </source>
</reference>
<sequence>MDITLGRKLDNPQRLSSSADAKKHPYSDSEIAKLLLLESQSYQQSTTYNRLDNSILTGNGLKTNKRFLKSVIRNVNDHNRQLERRPERTLTPAREDEERYPTRPKTDSHSSRSRASRIPDPSDTHSRSSQRSHHPESRAARNDDNDNDDYFCVGGGTATSRRSQTLASSGRDKCKRSGSIVDDGEEKDYRCKEKQKGKERGRERDSDRTHSSSLRDSTTRITHKSGETEDRQAVEEQEEGRKFPSSSKMDKYFSATYDPRLDVNLEDITDPQTGLITGGNYEDWEQILGQMKAKRELKAHEKEHKLRLKLQAAQSKLRKVEKREQRKERKRIKKMEKMDKEKRRRERNEAEEQEVVDQELEDLDRERKRRKRKEKRMMIDQSSSLTRSNHRHQQQQQDDGKDEKDHRKKTKKRKHKAHSDSDSDSSSSSSSSSSSFSDDDDNRHSHDRSALHKKDKLSGVGLIGFNRYSKPGQLREWDLGKPCPT</sequence>
<dbReference type="HOGENOM" id="CLU_548700_0_0_1"/>
<evidence type="ECO:0000313" key="2">
    <source>
        <dbReference type="EMBL" id="EFP82176.2"/>
    </source>
</evidence>
<dbReference type="VEuPathDB" id="FungiDB:PGTG_07573"/>
<feature type="region of interest" description="Disordered" evidence="1">
    <location>
        <begin position="78"/>
        <end position="250"/>
    </location>
</feature>
<dbReference type="Proteomes" id="UP000008783">
    <property type="component" value="Unassembled WGS sequence"/>
</dbReference>